<evidence type="ECO:0000256" key="1">
    <source>
        <dbReference type="SAM" id="Phobius"/>
    </source>
</evidence>
<keyword evidence="1" id="KW-0812">Transmembrane</keyword>
<evidence type="ECO:0000313" key="3">
    <source>
        <dbReference type="Proteomes" id="UP001160390"/>
    </source>
</evidence>
<gene>
    <name evidence="2" type="ORF">CCHLO57077_00019728</name>
</gene>
<feature type="transmembrane region" description="Helical" evidence="1">
    <location>
        <begin position="22"/>
        <end position="40"/>
    </location>
</feature>
<sequence length="112" mass="12743">MFASENEAASRWELTLEPTPEWVMVMVLAVFVAAPILSYLSSSSIIERWSLCGPFMADLESGSSCNDLSSHDDRLYHLDKAAPERSYEEVMDDLQHAPEGEHLAWPDSFYEW</sequence>
<keyword evidence="1" id="KW-0472">Membrane</keyword>
<proteinExistence type="predicted"/>
<dbReference type="EMBL" id="CABFNP030000512">
    <property type="protein sequence ID" value="CAI6035934.1"/>
    <property type="molecule type" value="Genomic_DNA"/>
</dbReference>
<dbReference type="AlphaFoldDB" id="A0AA35PUA1"/>
<comment type="caution">
    <text evidence="2">The sequence shown here is derived from an EMBL/GenBank/DDBJ whole genome shotgun (WGS) entry which is preliminary data.</text>
</comment>
<organism evidence="2 3">
    <name type="scientific">Clonostachys chloroleuca</name>
    <dbReference type="NCBI Taxonomy" id="1926264"/>
    <lineage>
        <taxon>Eukaryota</taxon>
        <taxon>Fungi</taxon>
        <taxon>Dikarya</taxon>
        <taxon>Ascomycota</taxon>
        <taxon>Pezizomycotina</taxon>
        <taxon>Sordariomycetes</taxon>
        <taxon>Hypocreomycetidae</taxon>
        <taxon>Hypocreales</taxon>
        <taxon>Bionectriaceae</taxon>
        <taxon>Clonostachys</taxon>
    </lineage>
</organism>
<keyword evidence="1" id="KW-1133">Transmembrane helix</keyword>
<accession>A0AA35PUA1</accession>
<name>A0AA35PUA1_9HYPO</name>
<evidence type="ECO:0000313" key="2">
    <source>
        <dbReference type="EMBL" id="CAI6035934.1"/>
    </source>
</evidence>
<protein>
    <submittedName>
        <fullName evidence="2">Uncharacterized protein</fullName>
    </submittedName>
</protein>
<reference evidence="2" key="1">
    <citation type="submission" date="2023-01" db="EMBL/GenBank/DDBJ databases">
        <authorList>
            <person name="Piombo E."/>
        </authorList>
    </citation>
    <scope>NUCLEOTIDE SEQUENCE</scope>
</reference>
<keyword evidence="3" id="KW-1185">Reference proteome</keyword>
<dbReference type="Proteomes" id="UP001160390">
    <property type="component" value="Unassembled WGS sequence"/>
</dbReference>